<sequence length="46" mass="5269">MEEPIMRPCPTCEKIIPSNLKGCWSCGEILDPRLIELEEKLEASHE</sequence>
<accession>X1GY22</accession>
<dbReference type="EMBL" id="BARU01034154">
    <property type="protein sequence ID" value="GAH62052.1"/>
    <property type="molecule type" value="Genomic_DNA"/>
</dbReference>
<organism evidence="1">
    <name type="scientific">marine sediment metagenome</name>
    <dbReference type="NCBI Taxonomy" id="412755"/>
    <lineage>
        <taxon>unclassified sequences</taxon>
        <taxon>metagenomes</taxon>
        <taxon>ecological metagenomes</taxon>
    </lineage>
</organism>
<protein>
    <recommendedName>
        <fullName evidence="2">DZANK-type domain-containing protein</fullName>
    </recommendedName>
</protein>
<comment type="caution">
    <text evidence="1">The sequence shown here is derived from an EMBL/GenBank/DDBJ whole genome shotgun (WGS) entry which is preliminary data.</text>
</comment>
<dbReference type="AlphaFoldDB" id="X1GY22"/>
<proteinExistence type="predicted"/>
<reference evidence="1" key="1">
    <citation type="journal article" date="2014" name="Front. Microbiol.">
        <title>High frequency of phylogenetically diverse reductive dehalogenase-homologous genes in deep subseafloor sedimentary metagenomes.</title>
        <authorList>
            <person name="Kawai M."/>
            <person name="Futagami T."/>
            <person name="Toyoda A."/>
            <person name="Takaki Y."/>
            <person name="Nishi S."/>
            <person name="Hori S."/>
            <person name="Arai W."/>
            <person name="Tsubouchi T."/>
            <person name="Morono Y."/>
            <person name="Uchiyama I."/>
            <person name="Ito T."/>
            <person name="Fujiyama A."/>
            <person name="Inagaki F."/>
            <person name="Takami H."/>
        </authorList>
    </citation>
    <scope>NUCLEOTIDE SEQUENCE</scope>
    <source>
        <strain evidence="1">Expedition CK06-06</strain>
    </source>
</reference>
<name>X1GY22_9ZZZZ</name>
<gene>
    <name evidence="1" type="ORF">S03H2_53650</name>
</gene>
<evidence type="ECO:0008006" key="2">
    <source>
        <dbReference type="Google" id="ProtNLM"/>
    </source>
</evidence>
<evidence type="ECO:0000313" key="1">
    <source>
        <dbReference type="EMBL" id="GAH62052.1"/>
    </source>
</evidence>